<keyword evidence="1" id="KW-0812">Transmembrane</keyword>
<organism evidence="2 3">
    <name type="scientific">Microbacterium maritypicum</name>
    <name type="common">Microbacterium liquefaciens</name>
    <dbReference type="NCBI Taxonomy" id="33918"/>
    <lineage>
        <taxon>Bacteria</taxon>
        <taxon>Bacillati</taxon>
        <taxon>Actinomycetota</taxon>
        <taxon>Actinomycetes</taxon>
        <taxon>Micrococcales</taxon>
        <taxon>Microbacteriaceae</taxon>
        <taxon>Microbacterium</taxon>
    </lineage>
</organism>
<reference evidence="2 3" key="1">
    <citation type="submission" date="2019-09" db="EMBL/GenBank/DDBJ databases">
        <title>Whole genome sequencing of Microbacterium maritypicum.</title>
        <authorList>
            <person name="Lenchi N."/>
        </authorList>
    </citation>
    <scope>NUCLEOTIDE SEQUENCE [LARGE SCALE GENOMIC DNA]</scope>
    <source>
        <strain evidence="2 3">DSM 12512</strain>
    </source>
</reference>
<evidence type="ECO:0000256" key="1">
    <source>
        <dbReference type="SAM" id="Phobius"/>
    </source>
</evidence>
<evidence type="ECO:0000313" key="3">
    <source>
        <dbReference type="Proteomes" id="UP000436027"/>
    </source>
</evidence>
<sequence length="206" mass="22240">MTVLAGLPFGSWFEGLGAIGAVAAALVSVFALRSALAANATADQTRRDAKSFADETRAREQSREHAGIARQLQAWWVVWAEGEDKRFGVFVTNAGEGATVFRDVRIETRGNSNVRSASGAIAFTSLPPGSYVLMSNAAGSEQPWGDPQVTRPDVAYEPLLKAQRYAVTCITFEDPMKQAWCWTPERGLERQAGARSVSDDRVEGSG</sequence>
<gene>
    <name evidence="2" type="ORF">F6W70_15770</name>
</gene>
<accession>A0AAD3WZ57</accession>
<dbReference type="Proteomes" id="UP000436027">
    <property type="component" value="Unassembled WGS sequence"/>
</dbReference>
<name>A0AAD3WZ57_MICMQ</name>
<keyword evidence="1" id="KW-1133">Transmembrane helix</keyword>
<evidence type="ECO:0000313" key="2">
    <source>
        <dbReference type="EMBL" id="KAB1881340.1"/>
    </source>
</evidence>
<dbReference type="RefSeq" id="WP_151487281.1">
    <property type="nucleotide sequence ID" value="NZ_BAAAIN010000005.1"/>
</dbReference>
<dbReference type="AlphaFoldDB" id="A0AAD3WZ57"/>
<feature type="transmembrane region" description="Helical" evidence="1">
    <location>
        <begin position="12"/>
        <end position="32"/>
    </location>
</feature>
<dbReference type="EMBL" id="WAAQ01000003">
    <property type="protein sequence ID" value="KAB1881340.1"/>
    <property type="molecule type" value="Genomic_DNA"/>
</dbReference>
<keyword evidence="1" id="KW-0472">Membrane</keyword>
<comment type="caution">
    <text evidence="2">The sequence shown here is derived from an EMBL/GenBank/DDBJ whole genome shotgun (WGS) entry which is preliminary data.</text>
</comment>
<protein>
    <submittedName>
        <fullName evidence="2">Uncharacterized protein</fullName>
    </submittedName>
</protein>
<proteinExistence type="predicted"/>